<comment type="caution">
    <text evidence="1">The sequence shown here is derived from an EMBL/GenBank/DDBJ whole genome shotgun (WGS) entry which is preliminary data.</text>
</comment>
<name>A0A645EQD1_9ZZZZ</name>
<proteinExistence type="predicted"/>
<evidence type="ECO:0000313" key="1">
    <source>
        <dbReference type="EMBL" id="MPN03560.1"/>
    </source>
</evidence>
<dbReference type="EMBL" id="VSSQ01049485">
    <property type="protein sequence ID" value="MPN03560.1"/>
    <property type="molecule type" value="Genomic_DNA"/>
</dbReference>
<organism evidence="1">
    <name type="scientific">bioreactor metagenome</name>
    <dbReference type="NCBI Taxonomy" id="1076179"/>
    <lineage>
        <taxon>unclassified sequences</taxon>
        <taxon>metagenomes</taxon>
        <taxon>ecological metagenomes</taxon>
    </lineage>
</organism>
<dbReference type="AlphaFoldDB" id="A0A645EQD1"/>
<accession>A0A645EQD1</accession>
<reference evidence="1" key="1">
    <citation type="submission" date="2019-08" db="EMBL/GenBank/DDBJ databases">
        <authorList>
            <person name="Kucharzyk K."/>
            <person name="Murdoch R.W."/>
            <person name="Higgins S."/>
            <person name="Loffler F."/>
        </authorList>
    </citation>
    <scope>NUCLEOTIDE SEQUENCE</scope>
</reference>
<protein>
    <submittedName>
        <fullName evidence="1">Uncharacterized protein</fullName>
    </submittedName>
</protein>
<gene>
    <name evidence="1" type="ORF">SDC9_150791</name>
</gene>
<sequence>MAAHVHHDAAARLVALVEPAAVRAAVLLGLTQHVDAANRAALDDVAHALILRREAELLGVHQELSVLLAGGDHLVRLGQREAERFFHDNVLARVRGLDADAVMQVIRQTNVDNVAVDLGEQLIHVVVCGGNAELLCKMLRL</sequence>